<evidence type="ECO:0000256" key="2">
    <source>
        <dbReference type="ARBA" id="ARBA00011738"/>
    </source>
</evidence>
<dbReference type="RefSeq" id="WP_015758635.1">
    <property type="nucleotide sequence ID" value="NC_013216.1"/>
</dbReference>
<dbReference type="InterPro" id="IPR007214">
    <property type="entry name" value="YbaK/aa-tRNA-synth-assoc-dom"/>
</dbReference>
<dbReference type="EC" id="6.1.1.15" evidence="12"/>
<organism evidence="14 15">
    <name type="scientific">Desulfofarcimen acetoxidans (strain ATCC 49208 / DSM 771 / KCTC 5769 / VKM B-1644 / 5575)</name>
    <name type="common">Desulfotomaculum acetoxidans</name>
    <dbReference type="NCBI Taxonomy" id="485916"/>
    <lineage>
        <taxon>Bacteria</taxon>
        <taxon>Bacillati</taxon>
        <taxon>Bacillota</taxon>
        <taxon>Clostridia</taxon>
        <taxon>Eubacteriales</taxon>
        <taxon>Peptococcaceae</taxon>
        <taxon>Desulfofarcimen</taxon>
    </lineage>
</organism>
<dbReference type="SUPFAM" id="SSF55681">
    <property type="entry name" value="Class II aaRS and biotin synthetases"/>
    <property type="match status" value="1"/>
</dbReference>
<dbReference type="Gene3D" id="3.30.930.10">
    <property type="entry name" value="Bira Bifunctional Protein, Domain 2"/>
    <property type="match status" value="2"/>
</dbReference>
<sequence length="572" mass="63921">MRASQLLIPTLRETPAEAEVISHKLLLRAGYIRRSAAGVYTYLPLAQRVLSKIKRIVREEMDRQGGQEILMPIMQPAELWQESGRWDVYGPELFRLKDRHGRDFALGPTHEEIITALVKSELSSYKQLPLLLYQIQNKYRDERRPRFGLLRGREFIMKDLYSFDADEAGLDITYRKMYDAYVRIFQRCGLRFRPVEADSGAIGGSDTHEFMVLAESGEALVVFCQNENCSYAANVEKAQSSELPKPVAELLPLEEAHTPGQKTIAQISKYLGLPESGLIKTLFYETESEVVAALVRGDHDVNEIKLQRVIDCARLELASEAIVTKLTGAPLGFAGPIGLKNVLVIADYEVSVMVNAVTGANKADYHYKNVCPGRDFKAGKIADIRFVKAGEPCPVCGGVLAEAKGIEVGQVFKLGDKYSKSLEATFQDENGKTRHYVMGCYGIGVSRTMAAAIEQHNDLNGITWPAAIAPFHLVIVPVNVKDQALMDISEVLYRSFLESGVEVVLDDRPERPGVKFKDADLVGYPLRLTVGKKFLEEGLLELRERRSGKTHFLKEEEILSFIKDFIKSGMAL</sequence>
<dbReference type="InterPro" id="IPR004500">
    <property type="entry name" value="Pro-tRNA-synth_IIa_bac-type"/>
</dbReference>
<keyword evidence="6 12" id="KW-0067">ATP-binding</keyword>
<dbReference type="InterPro" id="IPR045864">
    <property type="entry name" value="aa-tRNA-synth_II/BPL/LPL"/>
</dbReference>
<dbReference type="InterPro" id="IPR006195">
    <property type="entry name" value="aa-tRNA-synth_II"/>
</dbReference>
<dbReference type="AlphaFoldDB" id="C8W4Q7"/>
<dbReference type="CDD" id="cd00861">
    <property type="entry name" value="ProRS_anticodon_short"/>
    <property type="match status" value="1"/>
</dbReference>
<keyword evidence="15" id="KW-1185">Reference proteome</keyword>
<dbReference type="InterPro" id="IPR033730">
    <property type="entry name" value="ProRS_core_prok"/>
</dbReference>
<dbReference type="CDD" id="cd04334">
    <property type="entry name" value="ProRS-INS"/>
    <property type="match status" value="1"/>
</dbReference>
<dbReference type="KEGG" id="dae:Dtox_3201"/>
<dbReference type="InterPro" id="IPR023717">
    <property type="entry name" value="Pro-tRNA-Synthase_IIa_type1"/>
</dbReference>
<evidence type="ECO:0000256" key="3">
    <source>
        <dbReference type="ARBA" id="ARBA00022490"/>
    </source>
</evidence>
<comment type="domain">
    <text evidence="12">Consists of three domains: the N-terminal catalytic domain, the editing domain and the C-terminal anticodon-binding domain.</text>
</comment>
<evidence type="ECO:0000256" key="12">
    <source>
        <dbReference type="HAMAP-Rule" id="MF_01569"/>
    </source>
</evidence>
<dbReference type="PRINTS" id="PR01046">
    <property type="entry name" value="TRNASYNTHPRO"/>
</dbReference>
<evidence type="ECO:0000313" key="14">
    <source>
        <dbReference type="EMBL" id="ACV63943.1"/>
    </source>
</evidence>
<keyword evidence="5 12" id="KW-0547">Nucleotide-binding</keyword>
<keyword evidence="8 12" id="KW-0030">Aminoacyl-tRNA synthetase</keyword>
<evidence type="ECO:0000259" key="13">
    <source>
        <dbReference type="PROSITE" id="PS50862"/>
    </source>
</evidence>
<dbReference type="NCBIfam" id="NF006625">
    <property type="entry name" value="PRK09194.1"/>
    <property type="match status" value="1"/>
</dbReference>
<feature type="domain" description="Aminoacyl-transfer RNA synthetases class-II family profile" evidence="13">
    <location>
        <begin position="33"/>
        <end position="465"/>
    </location>
</feature>
<comment type="function">
    <text evidence="10 12">Catalyzes the attachment of proline to tRNA(Pro) in a two-step reaction: proline is first activated by ATP to form Pro-AMP and then transferred to the acceptor end of tRNA(Pro). As ProRS can inadvertently accommodate and process non-cognate amino acids such as alanine and cysteine, to avoid such errors it has two additional distinct editing activities against alanine. One activity is designated as 'pretransfer' editing and involves the tRNA(Pro)-independent hydrolysis of activated Ala-AMP. The other activity is designated 'posttransfer' editing and involves deacylation of mischarged Ala-tRNA(Pro). The misacylated Cys-tRNA(Pro) is not edited by ProRS.</text>
</comment>
<gene>
    <name evidence="12" type="primary">proS</name>
    <name evidence="14" type="ordered locus">Dtox_3201</name>
</gene>
<accession>C8W4Q7</accession>
<dbReference type="HOGENOM" id="CLU_016739_0_0_9"/>
<dbReference type="NCBIfam" id="TIGR00409">
    <property type="entry name" value="proS_fam_II"/>
    <property type="match status" value="1"/>
</dbReference>
<comment type="subcellular location">
    <subcellularLocation>
        <location evidence="1 12">Cytoplasm</location>
    </subcellularLocation>
</comment>
<evidence type="ECO:0000256" key="10">
    <source>
        <dbReference type="ARBA" id="ARBA00053664"/>
    </source>
</evidence>
<dbReference type="eggNOG" id="COG0442">
    <property type="taxonomic scope" value="Bacteria"/>
</dbReference>
<dbReference type="InterPro" id="IPR002314">
    <property type="entry name" value="aa-tRNA-synt_IIb"/>
</dbReference>
<dbReference type="Proteomes" id="UP000002217">
    <property type="component" value="Chromosome"/>
</dbReference>
<comment type="subunit">
    <text evidence="2 12">Homodimer.</text>
</comment>
<comment type="similarity">
    <text evidence="11 12">Belongs to the class-II aminoacyl-tRNA synthetase family. ProS type 1 subfamily.</text>
</comment>
<proteinExistence type="inferred from homology"/>
<dbReference type="GO" id="GO:0002161">
    <property type="term" value="F:aminoacyl-tRNA deacylase activity"/>
    <property type="evidence" value="ECO:0007669"/>
    <property type="project" value="InterPro"/>
</dbReference>
<dbReference type="InterPro" id="IPR004154">
    <property type="entry name" value="Anticodon-bd"/>
</dbReference>
<dbReference type="HAMAP" id="MF_01569">
    <property type="entry name" value="Pro_tRNA_synth_type1"/>
    <property type="match status" value="1"/>
</dbReference>
<dbReference type="SUPFAM" id="SSF52954">
    <property type="entry name" value="Class II aaRS ABD-related"/>
    <property type="match status" value="1"/>
</dbReference>
<dbReference type="Pfam" id="PF04073">
    <property type="entry name" value="tRNA_edit"/>
    <property type="match status" value="1"/>
</dbReference>
<dbReference type="FunFam" id="3.30.930.10:FF:000066">
    <property type="entry name" value="Proline--tRNA ligase"/>
    <property type="match status" value="1"/>
</dbReference>
<dbReference type="CDD" id="cd00779">
    <property type="entry name" value="ProRS_core_prok"/>
    <property type="match status" value="1"/>
</dbReference>
<dbReference type="InterPro" id="IPR036754">
    <property type="entry name" value="YbaK/aa-tRNA-synt-asso_dom_sf"/>
</dbReference>
<dbReference type="EMBL" id="CP001720">
    <property type="protein sequence ID" value="ACV63943.1"/>
    <property type="molecule type" value="Genomic_DNA"/>
</dbReference>
<dbReference type="SUPFAM" id="SSF55826">
    <property type="entry name" value="YbaK/ProRS associated domain"/>
    <property type="match status" value="1"/>
</dbReference>
<dbReference type="PROSITE" id="PS50862">
    <property type="entry name" value="AA_TRNA_LIGASE_II"/>
    <property type="match status" value="1"/>
</dbReference>
<dbReference type="GO" id="GO:0005524">
    <property type="term" value="F:ATP binding"/>
    <property type="evidence" value="ECO:0007669"/>
    <property type="project" value="UniProtKB-UniRule"/>
</dbReference>
<comment type="catalytic activity">
    <reaction evidence="9 12">
        <text>tRNA(Pro) + L-proline + ATP = L-prolyl-tRNA(Pro) + AMP + diphosphate</text>
        <dbReference type="Rhea" id="RHEA:14305"/>
        <dbReference type="Rhea" id="RHEA-COMP:9700"/>
        <dbReference type="Rhea" id="RHEA-COMP:9702"/>
        <dbReference type="ChEBI" id="CHEBI:30616"/>
        <dbReference type="ChEBI" id="CHEBI:33019"/>
        <dbReference type="ChEBI" id="CHEBI:60039"/>
        <dbReference type="ChEBI" id="CHEBI:78442"/>
        <dbReference type="ChEBI" id="CHEBI:78532"/>
        <dbReference type="ChEBI" id="CHEBI:456215"/>
        <dbReference type="EC" id="6.1.1.15"/>
    </reaction>
</comment>
<dbReference type="InterPro" id="IPR036621">
    <property type="entry name" value="Anticodon-bd_dom_sf"/>
</dbReference>
<dbReference type="InterPro" id="IPR002316">
    <property type="entry name" value="Pro-tRNA-ligase_IIa"/>
</dbReference>
<keyword evidence="3 12" id="KW-0963">Cytoplasm</keyword>
<evidence type="ECO:0000256" key="8">
    <source>
        <dbReference type="ARBA" id="ARBA00023146"/>
    </source>
</evidence>
<evidence type="ECO:0000256" key="4">
    <source>
        <dbReference type="ARBA" id="ARBA00022598"/>
    </source>
</evidence>
<dbReference type="Pfam" id="PF00587">
    <property type="entry name" value="tRNA-synt_2b"/>
    <property type="match status" value="1"/>
</dbReference>
<protein>
    <recommendedName>
        <fullName evidence="12">Proline--tRNA ligase</fullName>
        <ecNumber evidence="12">6.1.1.15</ecNumber>
    </recommendedName>
    <alternativeName>
        <fullName evidence="12">Prolyl-tRNA synthetase</fullName>
        <shortName evidence="12">ProRS</shortName>
    </alternativeName>
</protein>
<dbReference type="PANTHER" id="PTHR42753">
    <property type="entry name" value="MITOCHONDRIAL RIBOSOME PROTEIN L39/PROLYL-TRNA LIGASE FAMILY MEMBER"/>
    <property type="match status" value="1"/>
</dbReference>
<reference evidence="14 15" key="1">
    <citation type="journal article" date="2009" name="Stand. Genomic Sci.">
        <title>Complete genome sequence of Desulfotomaculum acetoxidans type strain (5575).</title>
        <authorList>
            <person name="Spring S."/>
            <person name="Lapidus A."/>
            <person name="Schroder M."/>
            <person name="Gleim D."/>
            <person name="Sims D."/>
            <person name="Meincke L."/>
            <person name="Glavina Del Rio T."/>
            <person name="Tice H."/>
            <person name="Copeland A."/>
            <person name="Cheng J.F."/>
            <person name="Lucas S."/>
            <person name="Chen F."/>
            <person name="Nolan M."/>
            <person name="Bruce D."/>
            <person name="Goodwin L."/>
            <person name="Pitluck S."/>
            <person name="Ivanova N."/>
            <person name="Mavromatis K."/>
            <person name="Mikhailova N."/>
            <person name="Pati A."/>
            <person name="Chen A."/>
            <person name="Palaniappan K."/>
            <person name="Land M."/>
            <person name="Hauser L."/>
            <person name="Chang Y.J."/>
            <person name="Jeffries C.D."/>
            <person name="Chain P."/>
            <person name="Saunders E."/>
            <person name="Brettin T."/>
            <person name="Detter J.C."/>
            <person name="Goker M."/>
            <person name="Bristow J."/>
            <person name="Eisen J.A."/>
            <person name="Markowitz V."/>
            <person name="Hugenholtz P."/>
            <person name="Kyrpides N.C."/>
            <person name="Klenk H.P."/>
            <person name="Han C."/>
        </authorList>
    </citation>
    <scope>NUCLEOTIDE SEQUENCE [LARGE SCALE GENOMIC DNA]</scope>
    <source>
        <strain evidence="15">ATCC 49208 / DSM 771 / VKM B-1644</strain>
    </source>
</reference>
<evidence type="ECO:0000256" key="1">
    <source>
        <dbReference type="ARBA" id="ARBA00004496"/>
    </source>
</evidence>
<name>C8W4Q7_DESAS</name>
<dbReference type="Gene3D" id="3.40.50.800">
    <property type="entry name" value="Anticodon-binding domain"/>
    <property type="match status" value="1"/>
</dbReference>
<dbReference type="FunFam" id="3.30.930.10:FF:000065">
    <property type="entry name" value="Proline--tRNA ligase"/>
    <property type="match status" value="1"/>
</dbReference>
<dbReference type="PIRSF" id="PIRSF001535">
    <property type="entry name" value="ProRS_1"/>
    <property type="match status" value="1"/>
</dbReference>
<dbReference type="InterPro" id="IPR050062">
    <property type="entry name" value="Pro-tRNA_synthetase"/>
</dbReference>
<evidence type="ECO:0000256" key="5">
    <source>
        <dbReference type="ARBA" id="ARBA00022741"/>
    </source>
</evidence>
<dbReference type="GO" id="GO:0140096">
    <property type="term" value="F:catalytic activity, acting on a protein"/>
    <property type="evidence" value="ECO:0007669"/>
    <property type="project" value="UniProtKB-ARBA"/>
</dbReference>
<evidence type="ECO:0000256" key="11">
    <source>
        <dbReference type="ARBA" id="ARBA00060755"/>
    </source>
</evidence>
<evidence type="ECO:0000256" key="7">
    <source>
        <dbReference type="ARBA" id="ARBA00022917"/>
    </source>
</evidence>
<keyword evidence="7 12" id="KW-0648">Protein biosynthesis</keyword>
<dbReference type="GO" id="GO:0006433">
    <property type="term" value="P:prolyl-tRNA aminoacylation"/>
    <property type="evidence" value="ECO:0007669"/>
    <property type="project" value="UniProtKB-UniRule"/>
</dbReference>
<dbReference type="PANTHER" id="PTHR42753:SF2">
    <property type="entry name" value="PROLINE--TRNA LIGASE"/>
    <property type="match status" value="1"/>
</dbReference>
<dbReference type="GO" id="GO:0004827">
    <property type="term" value="F:proline-tRNA ligase activity"/>
    <property type="evidence" value="ECO:0007669"/>
    <property type="project" value="UniProtKB-UniRule"/>
</dbReference>
<evidence type="ECO:0000256" key="9">
    <source>
        <dbReference type="ARBA" id="ARBA00047671"/>
    </source>
</evidence>
<dbReference type="GO" id="GO:0016740">
    <property type="term" value="F:transferase activity"/>
    <property type="evidence" value="ECO:0007669"/>
    <property type="project" value="UniProtKB-ARBA"/>
</dbReference>
<keyword evidence="4 12" id="KW-0436">Ligase</keyword>
<dbReference type="Pfam" id="PF03129">
    <property type="entry name" value="HGTP_anticodon"/>
    <property type="match status" value="1"/>
</dbReference>
<dbReference type="OrthoDB" id="9809052at2"/>
<evidence type="ECO:0000256" key="6">
    <source>
        <dbReference type="ARBA" id="ARBA00022840"/>
    </source>
</evidence>
<dbReference type="GO" id="GO:0005829">
    <property type="term" value="C:cytosol"/>
    <property type="evidence" value="ECO:0007669"/>
    <property type="project" value="TreeGrafter"/>
</dbReference>
<dbReference type="InterPro" id="IPR044140">
    <property type="entry name" value="ProRS_anticodon_short"/>
</dbReference>
<dbReference type="STRING" id="485916.Dtox_3201"/>
<evidence type="ECO:0000313" key="15">
    <source>
        <dbReference type="Proteomes" id="UP000002217"/>
    </source>
</evidence>